<dbReference type="Proteomes" id="UP001552299">
    <property type="component" value="Unassembled WGS sequence"/>
</dbReference>
<protein>
    <submittedName>
        <fullName evidence="1">Uncharacterized protein</fullName>
    </submittedName>
</protein>
<organism evidence="1 2">
    <name type="scientific">Dendrobium thyrsiflorum</name>
    <name type="common">Pinecone-like raceme dendrobium</name>
    <name type="synonym">Orchid</name>
    <dbReference type="NCBI Taxonomy" id="117978"/>
    <lineage>
        <taxon>Eukaryota</taxon>
        <taxon>Viridiplantae</taxon>
        <taxon>Streptophyta</taxon>
        <taxon>Embryophyta</taxon>
        <taxon>Tracheophyta</taxon>
        <taxon>Spermatophyta</taxon>
        <taxon>Magnoliopsida</taxon>
        <taxon>Liliopsida</taxon>
        <taxon>Asparagales</taxon>
        <taxon>Orchidaceae</taxon>
        <taxon>Epidendroideae</taxon>
        <taxon>Malaxideae</taxon>
        <taxon>Dendrobiinae</taxon>
        <taxon>Dendrobium</taxon>
    </lineage>
</organism>
<dbReference type="EMBL" id="JANQDX010000018">
    <property type="protein sequence ID" value="KAL0906488.1"/>
    <property type="molecule type" value="Genomic_DNA"/>
</dbReference>
<comment type="caution">
    <text evidence="1">The sequence shown here is derived from an EMBL/GenBank/DDBJ whole genome shotgun (WGS) entry which is preliminary data.</text>
</comment>
<accession>A0ABD0U377</accession>
<gene>
    <name evidence="1" type="ORF">M5K25_024985</name>
</gene>
<keyword evidence="2" id="KW-1185">Reference proteome</keyword>
<sequence length="344" mass="38646">MEEGWRCCVKGYLNKEGGLDLEKNEQLGSVGGRGVNESSQARVKLNSSSARQPNCELELKIELSSKDVLELRSWQILAYINLVLPAYYGNGDTCKTRYAWELKAVVTQGRVTCRSTMMRLSVRRSRMCKHGLKVPSEKVRMRNKIERLQQMVGEWMMDPIKIPWFRRPGSSWSPVYLVRGGSRPNMTEGSLSATMGCVIQGTSVIEEHMSSSYDRNLVVQFGGKPPGSESPNHNNLPAVPFDDKTADKREIDLMNGRVHRIGANWAFKQLVDASGRGDPWSRRCSIKRCCTMELGKLVVEMGRLILIHSIARRHALYALQIHTPKAKKTDFSSSFPSSFSSSSS</sequence>
<name>A0ABD0U377_DENTH</name>
<evidence type="ECO:0000313" key="1">
    <source>
        <dbReference type="EMBL" id="KAL0906488.1"/>
    </source>
</evidence>
<reference evidence="1 2" key="1">
    <citation type="journal article" date="2024" name="Plant Biotechnol. J.">
        <title>Dendrobium thyrsiflorum genome and its molecular insights into genes involved in important horticultural traits.</title>
        <authorList>
            <person name="Chen B."/>
            <person name="Wang J.Y."/>
            <person name="Zheng P.J."/>
            <person name="Li K.L."/>
            <person name="Liang Y.M."/>
            <person name="Chen X.F."/>
            <person name="Zhang C."/>
            <person name="Zhao X."/>
            <person name="He X."/>
            <person name="Zhang G.Q."/>
            <person name="Liu Z.J."/>
            <person name="Xu Q."/>
        </authorList>
    </citation>
    <scope>NUCLEOTIDE SEQUENCE [LARGE SCALE GENOMIC DNA]</scope>
    <source>
        <strain evidence="1">GZMU011</strain>
    </source>
</reference>
<proteinExistence type="predicted"/>
<evidence type="ECO:0000313" key="2">
    <source>
        <dbReference type="Proteomes" id="UP001552299"/>
    </source>
</evidence>
<dbReference type="AlphaFoldDB" id="A0ABD0U377"/>